<evidence type="ECO:0000313" key="2">
    <source>
        <dbReference type="Proteomes" id="UP000030377"/>
    </source>
</evidence>
<protein>
    <submittedName>
        <fullName evidence="1">Uncharacterized protein</fullName>
    </submittedName>
</protein>
<reference evidence="1 2" key="1">
    <citation type="submission" date="2014-09" db="EMBL/GenBank/DDBJ databases">
        <title>Draft genome of Bradyrhizobium japonicum Is-34.</title>
        <authorList>
            <person name="Tsurumaru H."/>
            <person name="Yamakawa T."/>
            <person name="Hashimoto S."/>
            <person name="Okizaki K."/>
            <person name="Kanesaki Y."/>
            <person name="Yoshikawa H."/>
            <person name="Yajima S."/>
        </authorList>
    </citation>
    <scope>NUCLEOTIDE SEQUENCE [LARGE SCALE GENOMIC DNA]</scope>
    <source>
        <strain evidence="1 2">Is-34</strain>
    </source>
</reference>
<evidence type="ECO:0000313" key="1">
    <source>
        <dbReference type="EMBL" id="KGT72715.1"/>
    </source>
</evidence>
<comment type="caution">
    <text evidence="1">The sequence shown here is derived from an EMBL/GenBank/DDBJ whole genome shotgun (WGS) entry which is preliminary data.</text>
</comment>
<sequence length="120" mass="13713">MRLLVLCFSSRILRIFVDNRSSATRLSALRHDDIGVSFGWLDKLQMHWTHNGQILVYHRIKGASPLFNIALDPADNTDIGIGVDEYLDVHQIANARILQNQHAFQNNYPEFRKPINTGSL</sequence>
<accession>A0A0A3XEG9</accession>
<gene>
    <name evidence="1" type="ORF">MA20_48630</name>
</gene>
<name>A0A0A3XEG9_BRAJP</name>
<organism evidence="1 2">
    <name type="scientific">Bradyrhizobium japonicum</name>
    <dbReference type="NCBI Taxonomy" id="375"/>
    <lineage>
        <taxon>Bacteria</taxon>
        <taxon>Pseudomonadati</taxon>
        <taxon>Pseudomonadota</taxon>
        <taxon>Alphaproteobacteria</taxon>
        <taxon>Hyphomicrobiales</taxon>
        <taxon>Nitrobacteraceae</taxon>
        <taxon>Bradyrhizobium</taxon>
    </lineage>
</organism>
<proteinExistence type="predicted"/>
<dbReference type="Proteomes" id="UP000030377">
    <property type="component" value="Unassembled WGS sequence"/>
</dbReference>
<dbReference type="AlphaFoldDB" id="A0A0A3XEG9"/>
<dbReference type="EMBL" id="JRPN01000223">
    <property type="protein sequence ID" value="KGT72715.1"/>
    <property type="molecule type" value="Genomic_DNA"/>
</dbReference>